<evidence type="ECO:0000313" key="3">
    <source>
        <dbReference type="EMBL" id="RXF70300.1"/>
    </source>
</evidence>
<feature type="transmembrane region" description="Helical" evidence="2">
    <location>
        <begin position="33"/>
        <end position="53"/>
    </location>
</feature>
<dbReference type="AlphaFoldDB" id="A0A4Q0MAK9"/>
<keyword evidence="2" id="KW-0472">Membrane</keyword>
<feature type="region of interest" description="Disordered" evidence="1">
    <location>
        <begin position="114"/>
        <end position="152"/>
    </location>
</feature>
<feature type="transmembrane region" description="Helical" evidence="2">
    <location>
        <begin position="73"/>
        <end position="98"/>
    </location>
</feature>
<dbReference type="OrthoDB" id="9792788at2"/>
<gene>
    <name evidence="3" type="ORF">EK403_17260</name>
</gene>
<reference evidence="3 4" key="1">
    <citation type="submission" date="2018-12" db="EMBL/GenBank/DDBJ databases">
        <title>bacterium Hansschlegelia zhihuaiae S113.</title>
        <authorList>
            <person name="He J."/>
        </authorList>
    </citation>
    <scope>NUCLEOTIDE SEQUENCE [LARGE SCALE GENOMIC DNA]</scope>
    <source>
        <strain evidence="3 4">S 113</strain>
    </source>
</reference>
<evidence type="ECO:0000256" key="1">
    <source>
        <dbReference type="SAM" id="MobiDB-lite"/>
    </source>
</evidence>
<dbReference type="NCBIfam" id="NF008528">
    <property type="entry name" value="PRK11463.1-2"/>
    <property type="match status" value="1"/>
</dbReference>
<feature type="compositionally biased region" description="Basic and acidic residues" evidence="1">
    <location>
        <begin position="136"/>
        <end position="145"/>
    </location>
</feature>
<accession>A0A4Q0MAK9</accession>
<dbReference type="Pfam" id="PF04186">
    <property type="entry name" value="FxsA"/>
    <property type="match status" value="1"/>
</dbReference>
<dbReference type="PANTHER" id="PTHR35335:SF1">
    <property type="entry name" value="UPF0716 PROTEIN FXSA"/>
    <property type="match status" value="1"/>
</dbReference>
<protein>
    <submittedName>
        <fullName evidence="3">FxsA family protein</fullName>
    </submittedName>
</protein>
<dbReference type="EMBL" id="RYFI01000018">
    <property type="protein sequence ID" value="RXF70300.1"/>
    <property type="molecule type" value="Genomic_DNA"/>
</dbReference>
<proteinExistence type="predicted"/>
<name>A0A4Q0MAK9_9HYPH</name>
<feature type="transmembrane region" description="Helical" evidence="2">
    <location>
        <begin position="6"/>
        <end position="26"/>
    </location>
</feature>
<dbReference type="InterPro" id="IPR007313">
    <property type="entry name" value="FxsA"/>
</dbReference>
<keyword evidence="2" id="KW-1133">Transmembrane helix</keyword>
<dbReference type="RefSeq" id="WP_128778711.1">
    <property type="nucleotide sequence ID" value="NZ_RYFI01000018.1"/>
</dbReference>
<organism evidence="3 4">
    <name type="scientific">Hansschlegelia zhihuaiae</name>
    <dbReference type="NCBI Taxonomy" id="405005"/>
    <lineage>
        <taxon>Bacteria</taxon>
        <taxon>Pseudomonadati</taxon>
        <taxon>Pseudomonadota</taxon>
        <taxon>Alphaproteobacteria</taxon>
        <taxon>Hyphomicrobiales</taxon>
        <taxon>Methylopilaceae</taxon>
        <taxon>Hansschlegelia</taxon>
    </lineage>
</organism>
<keyword evidence="4" id="KW-1185">Reference proteome</keyword>
<keyword evidence="2" id="KW-0812">Transmembrane</keyword>
<sequence length="152" mass="16021">MPRLLGLVLLLPVIELIAFALVAMAIGLGKAVLLQLAISLIGVAMLGSLITEAKAKARRNGGLVSFALDQQHGLRGLAGLLFAIPGFVTDALGVLALVPEARRRIRRLIVGPERPTAATRTPRGPARPAEVGTVDLDTREWREVEPAGGPKT</sequence>
<comment type="caution">
    <text evidence="3">The sequence shown here is derived from an EMBL/GenBank/DDBJ whole genome shotgun (WGS) entry which is preliminary data.</text>
</comment>
<dbReference type="GO" id="GO:0016020">
    <property type="term" value="C:membrane"/>
    <property type="evidence" value="ECO:0007669"/>
    <property type="project" value="InterPro"/>
</dbReference>
<evidence type="ECO:0000256" key="2">
    <source>
        <dbReference type="SAM" id="Phobius"/>
    </source>
</evidence>
<evidence type="ECO:0000313" key="4">
    <source>
        <dbReference type="Proteomes" id="UP000289708"/>
    </source>
</evidence>
<dbReference type="Proteomes" id="UP000289708">
    <property type="component" value="Unassembled WGS sequence"/>
</dbReference>
<dbReference type="PANTHER" id="PTHR35335">
    <property type="entry name" value="UPF0716 PROTEIN FXSA"/>
    <property type="match status" value="1"/>
</dbReference>